<dbReference type="EMBL" id="VWNA01000001">
    <property type="protein sequence ID" value="MQT11524.1"/>
    <property type="molecule type" value="Genomic_DNA"/>
</dbReference>
<dbReference type="AlphaFoldDB" id="A0A6A7XXW1"/>
<sequence>MSDFVVALGLVLAIEGTLYAAAPGSLKRMMQRAIETPETALRIGGIVALALGVALVWVVRG</sequence>
<dbReference type="InterPro" id="IPR019201">
    <property type="entry name" value="DUF2065"/>
</dbReference>
<name>A0A6A7XXW1_9HYPH</name>
<keyword evidence="1" id="KW-1133">Transmembrane helix</keyword>
<keyword evidence="1" id="KW-0812">Transmembrane</keyword>
<dbReference type="Pfam" id="PF09838">
    <property type="entry name" value="DUF2065"/>
    <property type="match status" value="1"/>
</dbReference>
<dbReference type="PANTHER" id="PTHR38602">
    <property type="entry name" value="INNER MEMBRANE PROTEIN-RELATED"/>
    <property type="match status" value="1"/>
</dbReference>
<gene>
    <name evidence="2" type="ORF">F0357_02300</name>
</gene>
<comment type="caution">
    <text evidence="2">The sequence shown here is derived from an EMBL/GenBank/DDBJ whole genome shotgun (WGS) entry which is preliminary data.</text>
</comment>
<dbReference type="PANTHER" id="PTHR38602:SF1">
    <property type="entry name" value="INNER MEMBRANE PROTEIN"/>
    <property type="match status" value="1"/>
</dbReference>
<accession>A0A6A7XXW1</accession>
<reference evidence="2 3" key="1">
    <citation type="submission" date="2019-09" db="EMBL/GenBank/DDBJ databases">
        <title>Segnochrobactrum spirostomi gen. nov., sp. nov., isolated from the ciliate Spirostomum cf. yagiui and description of a novel family, Segnochrobactraceae fam. nov. within the order Rhizobiales of the class Alphaproteobacteria.</title>
        <authorList>
            <person name="Akter S."/>
            <person name="Shazib S.U.A."/>
            <person name="Shin M.K."/>
        </authorList>
    </citation>
    <scope>NUCLEOTIDE SEQUENCE [LARGE SCALE GENOMIC DNA]</scope>
    <source>
        <strain evidence="2 3">Sp-1</strain>
    </source>
</reference>
<protein>
    <submittedName>
        <fullName evidence="2">DUF2065 domain-containing protein</fullName>
    </submittedName>
</protein>
<evidence type="ECO:0000313" key="2">
    <source>
        <dbReference type="EMBL" id="MQT11524.1"/>
    </source>
</evidence>
<dbReference type="Proteomes" id="UP000332515">
    <property type="component" value="Unassembled WGS sequence"/>
</dbReference>
<proteinExistence type="predicted"/>
<organism evidence="2 3">
    <name type="scientific">Segnochrobactrum spirostomi</name>
    <dbReference type="NCBI Taxonomy" id="2608987"/>
    <lineage>
        <taxon>Bacteria</taxon>
        <taxon>Pseudomonadati</taxon>
        <taxon>Pseudomonadota</taxon>
        <taxon>Alphaproteobacteria</taxon>
        <taxon>Hyphomicrobiales</taxon>
        <taxon>Segnochrobactraceae</taxon>
        <taxon>Segnochrobactrum</taxon>
    </lineage>
</organism>
<keyword evidence="3" id="KW-1185">Reference proteome</keyword>
<evidence type="ECO:0000313" key="3">
    <source>
        <dbReference type="Proteomes" id="UP000332515"/>
    </source>
</evidence>
<feature type="transmembrane region" description="Helical" evidence="1">
    <location>
        <begin position="39"/>
        <end position="59"/>
    </location>
</feature>
<evidence type="ECO:0000256" key="1">
    <source>
        <dbReference type="SAM" id="Phobius"/>
    </source>
</evidence>
<keyword evidence="1" id="KW-0472">Membrane</keyword>
<dbReference type="RefSeq" id="WP_153478286.1">
    <property type="nucleotide sequence ID" value="NZ_VWNA01000001.1"/>
</dbReference>